<protein>
    <submittedName>
        <fullName evidence="4">FAD/NAD-P-binding domain-containing protein</fullName>
    </submittedName>
</protein>
<keyword evidence="5" id="KW-1185">Reference proteome</keyword>
<dbReference type="PANTHER" id="PTHR43539">
    <property type="entry name" value="FLAVIN-BINDING MONOOXYGENASE-LIKE PROTEIN (AFU_ORTHOLOGUE AFUA_4G09220)"/>
    <property type="match status" value="1"/>
</dbReference>
<dbReference type="Pfam" id="PF00743">
    <property type="entry name" value="FMO-like"/>
    <property type="match status" value="1"/>
</dbReference>
<accession>A0A9W9DU78</accession>
<dbReference type="InterPro" id="IPR050982">
    <property type="entry name" value="Auxin_biosynth/cation_transpt"/>
</dbReference>
<gene>
    <name evidence="4" type="ORF">J3R30DRAFT_3697105</name>
</gene>
<dbReference type="GO" id="GO:0004499">
    <property type="term" value="F:N,N-dimethylaniline monooxygenase activity"/>
    <property type="evidence" value="ECO:0007669"/>
    <property type="project" value="InterPro"/>
</dbReference>
<evidence type="ECO:0000256" key="1">
    <source>
        <dbReference type="ARBA" id="ARBA00022630"/>
    </source>
</evidence>
<reference evidence="4" key="1">
    <citation type="submission" date="2022-08" db="EMBL/GenBank/DDBJ databases">
        <title>A Global Phylogenomic Analysis of the Shiitake Genus Lentinula.</title>
        <authorList>
            <consortium name="DOE Joint Genome Institute"/>
            <person name="Sierra-Patev S."/>
            <person name="Min B."/>
            <person name="Naranjo-Ortiz M."/>
            <person name="Looney B."/>
            <person name="Konkel Z."/>
            <person name="Slot J.C."/>
            <person name="Sakamoto Y."/>
            <person name="Steenwyk J.L."/>
            <person name="Rokas A."/>
            <person name="Carro J."/>
            <person name="Camarero S."/>
            <person name="Ferreira P."/>
            <person name="Molpeceres G."/>
            <person name="Ruiz-Duenas F.J."/>
            <person name="Serrano A."/>
            <person name="Henrissat B."/>
            <person name="Drula E."/>
            <person name="Hughes K.W."/>
            <person name="Mata J.L."/>
            <person name="Ishikawa N.K."/>
            <person name="Vargas-Isla R."/>
            <person name="Ushijima S."/>
            <person name="Smith C.A."/>
            <person name="Ahrendt S."/>
            <person name="Andreopoulos W."/>
            <person name="He G."/>
            <person name="Labutti K."/>
            <person name="Lipzen A."/>
            <person name="Ng V."/>
            <person name="Riley R."/>
            <person name="Sandor L."/>
            <person name="Barry K."/>
            <person name="Martinez A.T."/>
            <person name="Xiao Y."/>
            <person name="Gibbons J.G."/>
            <person name="Terashima K."/>
            <person name="Grigoriev I.V."/>
            <person name="Hibbett D.S."/>
        </authorList>
    </citation>
    <scope>NUCLEOTIDE SEQUENCE</scope>
    <source>
        <strain evidence="4">JLM2183</strain>
    </source>
</reference>
<keyword evidence="1" id="KW-0285">Flavoprotein</keyword>
<dbReference type="InterPro" id="IPR020946">
    <property type="entry name" value="Flavin_mOase-like"/>
</dbReference>
<evidence type="ECO:0000256" key="3">
    <source>
        <dbReference type="ARBA" id="ARBA00023002"/>
    </source>
</evidence>
<sequence>MSESGLDSLSAQDIAQVWLTGFSRSLSIGDCQAAASAFLEDGWLRDILVFTWNNRSLFGTSNIVAYLEGTLKKDTLSDFKLNDEPHLAPIYSQSSPKAVSSGFTFRTPIALGQGFVNFSQDETGTWKALTALMMIKDLIGHEESGPEEGVYEGHTRSWVDVNEERRKAVEDNPHVLILGGGQTGLNVAARFHQMKIPSIVLEREDRIGDNWRNRYPTLSLHTPKNHHSMLYEPYPATWPIFTPRDKLANWLEQYADSQDLVIWTRSTILPTPKYDYASKLWTVTVLRDGKQIHLHPAHIVIASGTLGHPRIPTLVDMTTFEGDIIHATKYSGGKKFAGNRVVVVGAGNTAADICQDLVHCGAAEVTMVQRSSTCVVPRPVSTTKLDRMWPLEVPTNISDLKFASLPLPLIHKLSASRAVQIAEITKDMQEGLKKAGMQVNLGPNGAGNFILVFGRFGGYWLDVGAAELIISGKIKIKQGVEAERLTTSSMIFNDGSSLKADAIIFATGYHSIRDTMKETFGEETIELTTPVWGLDDEGEIKGSYRPSGHPGLWYATGDFFSSRFSSKQLALEIKAIELGFMNL</sequence>
<comment type="caution">
    <text evidence="4">The sequence shown here is derived from an EMBL/GenBank/DDBJ whole genome shotgun (WGS) entry which is preliminary data.</text>
</comment>
<dbReference type="OrthoDB" id="74360at2759"/>
<dbReference type="AlphaFoldDB" id="A0A9W9DU78"/>
<dbReference type="EMBL" id="JAOTPV010000003">
    <property type="protein sequence ID" value="KAJ4485732.1"/>
    <property type="molecule type" value="Genomic_DNA"/>
</dbReference>
<evidence type="ECO:0000313" key="5">
    <source>
        <dbReference type="Proteomes" id="UP001150266"/>
    </source>
</evidence>
<dbReference type="GO" id="GO:0050661">
    <property type="term" value="F:NADP binding"/>
    <property type="evidence" value="ECO:0007669"/>
    <property type="project" value="InterPro"/>
</dbReference>
<dbReference type="Proteomes" id="UP001150266">
    <property type="component" value="Unassembled WGS sequence"/>
</dbReference>
<dbReference type="GO" id="GO:0050660">
    <property type="term" value="F:flavin adenine dinucleotide binding"/>
    <property type="evidence" value="ECO:0007669"/>
    <property type="project" value="InterPro"/>
</dbReference>
<keyword evidence="3" id="KW-0560">Oxidoreductase</keyword>
<dbReference type="PANTHER" id="PTHR43539:SF68">
    <property type="entry name" value="FLAVIN-BINDING MONOOXYGENASE-LIKE PROTEIN (AFU_ORTHOLOGUE AFUA_4G09220)"/>
    <property type="match status" value="1"/>
</dbReference>
<dbReference type="InterPro" id="IPR036188">
    <property type="entry name" value="FAD/NAD-bd_sf"/>
</dbReference>
<proteinExistence type="predicted"/>
<evidence type="ECO:0000256" key="2">
    <source>
        <dbReference type="ARBA" id="ARBA00022827"/>
    </source>
</evidence>
<name>A0A9W9DU78_9AGAR</name>
<keyword evidence="2" id="KW-0274">FAD</keyword>
<dbReference type="SUPFAM" id="SSF51905">
    <property type="entry name" value="FAD/NAD(P)-binding domain"/>
    <property type="match status" value="1"/>
</dbReference>
<dbReference type="Gene3D" id="3.50.50.60">
    <property type="entry name" value="FAD/NAD(P)-binding domain"/>
    <property type="match status" value="1"/>
</dbReference>
<evidence type="ECO:0000313" key="4">
    <source>
        <dbReference type="EMBL" id="KAJ4485732.1"/>
    </source>
</evidence>
<organism evidence="4 5">
    <name type="scientific">Lentinula aciculospora</name>
    <dbReference type="NCBI Taxonomy" id="153920"/>
    <lineage>
        <taxon>Eukaryota</taxon>
        <taxon>Fungi</taxon>
        <taxon>Dikarya</taxon>
        <taxon>Basidiomycota</taxon>
        <taxon>Agaricomycotina</taxon>
        <taxon>Agaricomycetes</taxon>
        <taxon>Agaricomycetidae</taxon>
        <taxon>Agaricales</taxon>
        <taxon>Marasmiineae</taxon>
        <taxon>Omphalotaceae</taxon>
        <taxon>Lentinula</taxon>
    </lineage>
</organism>